<keyword evidence="2" id="KW-1185">Reference proteome</keyword>
<evidence type="ECO:0000313" key="2">
    <source>
        <dbReference type="Proteomes" id="UP001180081"/>
    </source>
</evidence>
<evidence type="ECO:0000313" key="1">
    <source>
        <dbReference type="EMBL" id="MDN3576770.1"/>
    </source>
</evidence>
<organism evidence="1 2">
    <name type="scientific">Chitinimonas viridis</name>
    <dbReference type="NCBI Taxonomy" id="664880"/>
    <lineage>
        <taxon>Bacteria</taxon>
        <taxon>Pseudomonadati</taxon>
        <taxon>Pseudomonadota</taxon>
        <taxon>Betaproteobacteria</taxon>
        <taxon>Neisseriales</taxon>
        <taxon>Chitinibacteraceae</taxon>
        <taxon>Chitinimonas</taxon>
    </lineage>
</organism>
<dbReference type="Pfam" id="PF08002">
    <property type="entry name" value="DUF1697"/>
    <property type="match status" value="1"/>
</dbReference>
<reference evidence="1" key="2">
    <citation type="submission" date="2023-06" db="EMBL/GenBank/DDBJ databases">
        <authorList>
            <person name="Lucena T."/>
            <person name="Sun Q."/>
        </authorList>
    </citation>
    <scope>NUCLEOTIDE SEQUENCE</scope>
    <source>
        <strain evidence="1">CECT 7703</strain>
    </source>
</reference>
<dbReference type="RefSeq" id="WP_290332291.1">
    <property type="nucleotide sequence ID" value="NZ_JAUFPU010000007.1"/>
</dbReference>
<dbReference type="Gene3D" id="3.30.70.1280">
    <property type="entry name" value="SP0830-like domains"/>
    <property type="match status" value="1"/>
</dbReference>
<dbReference type="Proteomes" id="UP001180081">
    <property type="component" value="Unassembled WGS sequence"/>
</dbReference>
<protein>
    <submittedName>
        <fullName evidence="1">DUF1697 domain-containing protein</fullName>
    </submittedName>
</protein>
<name>A0ABT8B4W9_9NEIS</name>
<dbReference type="PANTHER" id="PTHR36439:SF1">
    <property type="entry name" value="DUF1697 DOMAIN-CONTAINING PROTEIN"/>
    <property type="match status" value="1"/>
</dbReference>
<gene>
    <name evidence="1" type="ORF">QWZ03_08340</name>
</gene>
<dbReference type="SUPFAM" id="SSF160379">
    <property type="entry name" value="SP0830-like"/>
    <property type="match status" value="1"/>
</dbReference>
<dbReference type="PIRSF" id="PIRSF008502">
    <property type="entry name" value="UCP008502"/>
    <property type="match status" value="1"/>
</dbReference>
<sequence>MPRQIAFLRAINVGGHHVRMEDLRRHLSALGLTGVETFIASGNVIFDRDERTAVELEQAIAHHLQQTLGYEVATFVRSDAELAAIASHPAFEVERTGSGPLAVCLLAQPMSPAQQATLLGMRNEHDDFHIHGREVYWLRRQQASESVFSNMLFEKTLKLKTTLRGINTLQKLAAKYPAA</sequence>
<dbReference type="InterPro" id="IPR012545">
    <property type="entry name" value="DUF1697"/>
</dbReference>
<dbReference type="PANTHER" id="PTHR36439">
    <property type="entry name" value="BLL4334 PROTEIN"/>
    <property type="match status" value="1"/>
</dbReference>
<proteinExistence type="predicted"/>
<accession>A0ABT8B4W9</accession>
<reference evidence="1" key="1">
    <citation type="journal article" date="2014" name="Int. J. Syst. Evol. Microbiol.">
        <title>Complete genome of a new Firmicutes species belonging to the dominant human colonic microbiota ('Ruminococcus bicirculans') reveals two chromosomes and a selective capacity to utilize plant glucans.</title>
        <authorList>
            <consortium name="NISC Comparative Sequencing Program"/>
            <person name="Wegmann U."/>
            <person name="Louis P."/>
            <person name="Goesmann A."/>
            <person name="Henrissat B."/>
            <person name="Duncan S.H."/>
            <person name="Flint H.J."/>
        </authorList>
    </citation>
    <scope>NUCLEOTIDE SEQUENCE</scope>
    <source>
        <strain evidence="1">CECT 7703</strain>
    </source>
</reference>
<comment type="caution">
    <text evidence="1">The sequence shown here is derived from an EMBL/GenBank/DDBJ whole genome shotgun (WGS) entry which is preliminary data.</text>
</comment>
<dbReference type="EMBL" id="JAUFPU010000007">
    <property type="protein sequence ID" value="MDN3576770.1"/>
    <property type="molecule type" value="Genomic_DNA"/>
</dbReference>